<proteinExistence type="predicted"/>
<dbReference type="AlphaFoldDB" id="A0A8J5ZAI1"/>
<evidence type="ECO:0000256" key="1">
    <source>
        <dbReference type="SAM" id="Phobius"/>
    </source>
</evidence>
<keyword evidence="1" id="KW-0812">Transmembrane</keyword>
<accession>A0A8J5ZAI1</accession>
<organism evidence="2 3">
    <name type="scientific">Gossypium anomalum</name>
    <dbReference type="NCBI Taxonomy" id="47600"/>
    <lineage>
        <taxon>Eukaryota</taxon>
        <taxon>Viridiplantae</taxon>
        <taxon>Streptophyta</taxon>
        <taxon>Embryophyta</taxon>
        <taxon>Tracheophyta</taxon>
        <taxon>Spermatophyta</taxon>
        <taxon>Magnoliopsida</taxon>
        <taxon>eudicotyledons</taxon>
        <taxon>Gunneridae</taxon>
        <taxon>Pentapetalae</taxon>
        <taxon>rosids</taxon>
        <taxon>malvids</taxon>
        <taxon>Malvales</taxon>
        <taxon>Malvaceae</taxon>
        <taxon>Malvoideae</taxon>
        <taxon>Gossypium</taxon>
    </lineage>
</organism>
<sequence>MVKQLVEGYKYALPLTKRDNTADPCQNHSITTFFFYSSPHIVATASNNGWRWSFLFPHLTSSSSLRKATLPLSIKLRPHPFKANNNIVASSNAKQANLFASRTQKVKLPVYDGTFKDKGDGGQPYHISQFLSHPSGIQAILNTRALENFELLDTNAYRCTLPKLALFNFEASPVLDLRVTPTKEDCIVELFSCKFKGSEVVERQNDHFSGMHVVLYKASIWYHVVTIDVALIFAATMINHITWDTNMSEPFLEVDVKLNLCLEVVILLASKIMIVTWIFNFNSAPNDFLFYFDNIMDEVDFCKQIYTRPFILLPTSAVEGPGNIMIQALLDRLVPLLLQQLVQDYSNWANSQRQGRVRDRT</sequence>
<reference evidence="2 3" key="1">
    <citation type="journal article" date="2021" name="bioRxiv">
        <title>The Gossypium anomalum genome as a resource for cotton improvement and evolutionary analysis of hybrid incompatibility.</title>
        <authorList>
            <person name="Grover C.E."/>
            <person name="Yuan D."/>
            <person name="Arick M.A."/>
            <person name="Miller E.R."/>
            <person name="Hu G."/>
            <person name="Peterson D.G."/>
            <person name="Wendel J.F."/>
            <person name="Udall J.A."/>
        </authorList>
    </citation>
    <scope>NUCLEOTIDE SEQUENCE [LARGE SCALE GENOMIC DNA]</scope>
    <source>
        <strain evidence="2">JFW-Udall</strain>
        <tissue evidence="2">Leaf</tissue>
    </source>
</reference>
<feature type="transmembrane region" description="Helical" evidence="1">
    <location>
        <begin position="220"/>
        <end position="239"/>
    </location>
</feature>
<dbReference type="PANTHER" id="PTHR34131">
    <property type="entry name" value="(RAP ANNOTATION RELEASE2) GALACTOSE-BINDING LIKE DOMAIN CONTAINING PROTEIN"/>
    <property type="match status" value="1"/>
</dbReference>
<protein>
    <submittedName>
        <fullName evidence="2">Uncharacterized protein</fullName>
    </submittedName>
</protein>
<dbReference type="PANTHER" id="PTHR34131:SF2">
    <property type="entry name" value="FAMILY PROTEIN, PUTATIVE (DUF1997)-RELATED"/>
    <property type="match status" value="1"/>
</dbReference>
<feature type="transmembrane region" description="Helical" evidence="1">
    <location>
        <begin position="260"/>
        <end position="279"/>
    </location>
</feature>
<dbReference type="OrthoDB" id="1933789at2759"/>
<dbReference type="EMBL" id="JAHUZN010000005">
    <property type="protein sequence ID" value="KAG8495256.1"/>
    <property type="molecule type" value="Genomic_DNA"/>
</dbReference>
<dbReference type="Pfam" id="PF09366">
    <property type="entry name" value="DUF1997"/>
    <property type="match status" value="2"/>
</dbReference>
<keyword evidence="1" id="KW-1133">Transmembrane helix</keyword>
<evidence type="ECO:0000313" key="3">
    <source>
        <dbReference type="Proteomes" id="UP000701853"/>
    </source>
</evidence>
<name>A0A8J5ZAI1_9ROSI</name>
<evidence type="ECO:0000313" key="2">
    <source>
        <dbReference type="EMBL" id="KAG8495256.1"/>
    </source>
</evidence>
<dbReference type="Proteomes" id="UP000701853">
    <property type="component" value="Chromosome 5"/>
</dbReference>
<dbReference type="InterPro" id="IPR018971">
    <property type="entry name" value="DUF1997"/>
</dbReference>
<comment type="caution">
    <text evidence="2">The sequence shown here is derived from an EMBL/GenBank/DDBJ whole genome shotgun (WGS) entry which is preliminary data.</text>
</comment>
<keyword evidence="3" id="KW-1185">Reference proteome</keyword>
<gene>
    <name evidence="2" type="ORF">CXB51_012967</name>
</gene>
<keyword evidence="1" id="KW-0472">Membrane</keyword>